<comment type="caution">
    <text evidence="2">The sequence shown here is derived from an EMBL/GenBank/DDBJ whole genome shotgun (WGS) entry which is preliminary data.</text>
</comment>
<dbReference type="EMBL" id="CAJFCV020000001">
    <property type="protein sequence ID" value="CAG9090197.1"/>
    <property type="molecule type" value="Genomic_DNA"/>
</dbReference>
<accession>A0A7I8XLU1</accession>
<feature type="signal peptide" evidence="1">
    <location>
        <begin position="1"/>
        <end position="22"/>
    </location>
</feature>
<dbReference type="EMBL" id="CAJFDI010000001">
    <property type="protein sequence ID" value="CAD5212292.1"/>
    <property type="molecule type" value="Genomic_DNA"/>
</dbReference>
<reference evidence="2" key="1">
    <citation type="submission" date="2020-09" db="EMBL/GenBank/DDBJ databases">
        <authorList>
            <person name="Kikuchi T."/>
        </authorList>
    </citation>
    <scope>NUCLEOTIDE SEQUENCE</scope>
    <source>
        <strain evidence="2">Ka4C1</strain>
    </source>
</reference>
<keyword evidence="3" id="KW-1185">Reference proteome</keyword>
<evidence type="ECO:0000313" key="3">
    <source>
        <dbReference type="Proteomes" id="UP000659654"/>
    </source>
</evidence>
<keyword evidence="1" id="KW-0732">Signal</keyword>
<feature type="chain" id="PRO_5035385149" evidence="1">
    <location>
        <begin position="23"/>
        <end position="68"/>
    </location>
</feature>
<organism evidence="2 3">
    <name type="scientific">Bursaphelenchus xylophilus</name>
    <name type="common">Pinewood nematode worm</name>
    <name type="synonym">Aphelenchoides xylophilus</name>
    <dbReference type="NCBI Taxonomy" id="6326"/>
    <lineage>
        <taxon>Eukaryota</taxon>
        <taxon>Metazoa</taxon>
        <taxon>Ecdysozoa</taxon>
        <taxon>Nematoda</taxon>
        <taxon>Chromadorea</taxon>
        <taxon>Rhabditida</taxon>
        <taxon>Tylenchina</taxon>
        <taxon>Tylenchomorpha</taxon>
        <taxon>Aphelenchoidea</taxon>
        <taxon>Aphelenchoididae</taxon>
        <taxon>Bursaphelenchus</taxon>
    </lineage>
</organism>
<sequence>MFSTSKLFSLLLLVVLISSIHAQYDSSASGSILSPFGGGLGGGYSNPYGSFANSDSSYGRYGNAYGFL</sequence>
<evidence type="ECO:0000313" key="2">
    <source>
        <dbReference type="EMBL" id="CAD5212292.1"/>
    </source>
</evidence>
<gene>
    <name evidence="2" type="ORF">BXYJ_LOCUS2847</name>
</gene>
<name>A0A7I8XLU1_BURXY</name>
<protein>
    <submittedName>
        <fullName evidence="2">(pine wood nematode) hypothetical protein</fullName>
    </submittedName>
</protein>
<dbReference type="Proteomes" id="UP000659654">
    <property type="component" value="Unassembled WGS sequence"/>
</dbReference>
<dbReference type="AlphaFoldDB" id="A0A7I8XLU1"/>
<dbReference type="Proteomes" id="UP000582659">
    <property type="component" value="Unassembled WGS sequence"/>
</dbReference>
<evidence type="ECO:0000256" key="1">
    <source>
        <dbReference type="SAM" id="SignalP"/>
    </source>
</evidence>
<proteinExistence type="predicted"/>